<feature type="compositionally biased region" description="Acidic residues" evidence="1">
    <location>
        <begin position="1"/>
        <end position="13"/>
    </location>
</feature>
<feature type="transmembrane region" description="Helical" evidence="2">
    <location>
        <begin position="97"/>
        <end position="119"/>
    </location>
</feature>
<comment type="caution">
    <text evidence="3">The sequence shown here is derived from an EMBL/GenBank/DDBJ whole genome shotgun (WGS) entry which is preliminary data.</text>
</comment>
<organism evidence="3 4">
    <name type="scientific">Haloarcula salinisoli</name>
    <dbReference type="NCBI Taxonomy" id="2487746"/>
    <lineage>
        <taxon>Archaea</taxon>
        <taxon>Methanobacteriati</taxon>
        <taxon>Methanobacteriota</taxon>
        <taxon>Stenosarchaea group</taxon>
        <taxon>Halobacteria</taxon>
        <taxon>Halobacteriales</taxon>
        <taxon>Haloarculaceae</taxon>
        <taxon>Haloarcula</taxon>
    </lineage>
</organism>
<keyword evidence="4" id="KW-1185">Reference proteome</keyword>
<keyword evidence="2" id="KW-0812">Transmembrane</keyword>
<dbReference type="RefSeq" id="WP_220586587.1">
    <property type="nucleotide sequence ID" value="NZ_RKLQ01000001.1"/>
</dbReference>
<feature type="region of interest" description="Disordered" evidence="1">
    <location>
        <begin position="1"/>
        <end position="55"/>
    </location>
</feature>
<proteinExistence type="predicted"/>
<feature type="compositionally biased region" description="Basic and acidic residues" evidence="1">
    <location>
        <begin position="34"/>
        <end position="48"/>
    </location>
</feature>
<accession>A0A8J7YBD2</accession>
<sequence>MSADGSDEDEVVAESEPATVADIIEEAEPSATVDGERSEAGHEERSEAGDDEGAVAGSFAPDIEVTPQAPTPENTMFVALGVCLTILALADTIVGLSLVLVATVFAAVGLTAAVCYGVLVHTTPET</sequence>
<evidence type="ECO:0000256" key="2">
    <source>
        <dbReference type="SAM" id="Phobius"/>
    </source>
</evidence>
<name>A0A8J7YBD2_9EURY</name>
<reference evidence="3" key="1">
    <citation type="submission" date="2021-06" db="EMBL/GenBank/DDBJ databases">
        <title>Halomicroarcula sp. F24A a new haloarchaeum isolated from saline soil.</title>
        <authorList>
            <person name="Duran-Viseras A."/>
            <person name="Sanchez-Porro C."/>
            <person name="Ventosa A."/>
        </authorList>
    </citation>
    <scope>NUCLEOTIDE SEQUENCE</scope>
    <source>
        <strain evidence="3">F24A</strain>
    </source>
</reference>
<dbReference type="AlphaFoldDB" id="A0A8J7YBD2"/>
<gene>
    <name evidence="3" type="ORF">EGD98_01545</name>
</gene>
<protein>
    <submittedName>
        <fullName evidence="3">Uncharacterized protein</fullName>
    </submittedName>
</protein>
<evidence type="ECO:0000256" key="1">
    <source>
        <dbReference type="SAM" id="MobiDB-lite"/>
    </source>
</evidence>
<evidence type="ECO:0000313" key="3">
    <source>
        <dbReference type="EMBL" id="MBX0302347.1"/>
    </source>
</evidence>
<keyword evidence="2" id="KW-1133">Transmembrane helix</keyword>
<evidence type="ECO:0000313" key="4">
    <source>
        <dbReference type="Proteomes" id="UP000783863"/>
    </source>
</evidence>
<dbReference type="Proteomes" id="UP000783863">
    <property type="component" value="Unassembled WGS sequence"/>
</dbReference>
<keyword evidence="2" id="KW-0472">Membrane</keyword>
<dbReference type="EMBL" id="RKLQ01000001">
    <property type="protein sequence ID" value="MBX0302347.1"/>
    <property type="molecule type" value="Genomic_DNA"/>
</dbReference>
<feature type="transmembrane region" description="Helical" evidence="2">
    <location>
        <begin position="74"/>
        <end position="90"/>
    </location>
</feature>